<dbReference type="GO" id="GO:0051453">
    <property type="term" value="P:regulation of intracellular pH"/>
    <property type="evidence" value="ECO:0007669"/>
    <property type="project" value="TreeGrafter"/>
</dbReference>
<keyword evidence="6" id="KW-0915">Sodium</keyword>
<dbReference type="Pfam" id="PF00999">
    <property type="entry name" value="Na_H_Exchanger"/>
    <property type="match status" value="1"/>
</dbReference>
<organism evidence="13 14">
    <name type="scientific">Schaalia turicensis ACS-279-V-Col4</name>
    <dbReference type="NCBI Taxonomy" id="883077"/>
    <lineage>
        <taxon>Bacteria</taxon>
        <taxon>Bacillati</taxon>
        <taxon>Actinomycetota</taxon>
        <taxon>Actinomycetes</taxon>
        <taxon>Actinomycetales</taxon>
        <taxon>Actinomycetaceae</taxon>
        <taxon>Schaalia</taxon>
    </lineage>
</organism>
<feature type="transmembrane region" description="Helical" evidence="11">
    <location>
        <begin position="273"/>
        <end position="291"/>
    </location>
</feature>
<proteinExistence type="predicted"/>
<dbReference type="PANTHER" id="PTHR10110:SF86">
    <property type="entry name" value="SODIUM_HYDROGEN EXCHANGER 7"/>
    <property type="match status" value="1"/>
</dbReference>
<dbReference type="InterPro" id="IPR018422">
    <property type="entry name" value="Cation/H_exchanger_CPA1"/>
</dbReference>
<dbReference type="RefSeq" id="WP_006680886.1">
    <property type="nucleotide sequence ID" value="NZ_JH815208.1"/>
</dbReference>
<dbReference type="HOGENOM" id="CLU_005912_8_2_11"/>
<evidence type="ECO:0000259" key="12">
    <source>
        <dbReference type="Pfam" id="PF00999"/>
    </source>
</evidence>
<dbReference type="GO" id="GO:0098719">
    <property type="term" value="P:sodium ion import across plasma membrane"/>
    <property type="evidence" value="ECO:0007669"/>
    <property type="project" value="TreeGrafter"/>
</dbReference>
<comment type="subcellular location">
    <subcellularLocation>
        <location evidence="1">Cell membrane</location>
        <topology evidence="1">Multi-pass membrane protein</topology>
    </subcellularLocation>
</comment>
<evidence type="ECO:0000256" key="8">
    <source>
        <dbReference type="ARBA" id="ARBA00023136"/>
    </source>
</evidence>
<keyword evidence="3" id="KW-1003">Cell membrane</keyword>
<feature type="transmembrane region" description="Helical" evidence="11">
    <location>
        <begin position="443"/>
        <end position="467"/>
    </location>
</feature>
<name>K0YTD8_9ACTO</name>
<protein>
    <recommendedName>
        <fullName evidence="12">Cation/H+ exchanger transmembrane domain-containing protein</fullName>
    </recommendedName>
</protein>
<dbReference type="GO" id="GO:0005886">
    <property type="term" value="C:plasma membrane"/>
    <property type="evidence" value="ECO:0007669"/>
    <property type="project" value="UniProtKB-SubCell"/>
</dbReference>
<evidence type="ECO:0000256" key="6">
    <source>
        <dbReference type="ARBA" id="ARBA00023053"/>
    </source>
</evidence>
<dbReference type="GO" id="GO:0015386">
    <property type="term" value="F:potassium:proton antiporter activity"/>
    <property type="evidence" value="ECO:0007669"/>
    <property type="project" value="TreeGrafter"/>
</dbReference>
<evidence type="ECO:0000256" key="7">
    <source>
        <dbReference type="ARBA" id="ARBA00023065"/>
    </source>
</evidence>
<dbReference type="Proteomes" id="UP000003994">
    <property type="component" value="Unassembled WGS sequence"/>
</dbReference>
<sequence>MNTLLIAVVALIAIAFAAQVSQKIGVASPLILLALGIAIGFLPWVDPIELEPDLILEVILPPLLFAAGVSMPIMDFRRELRMVAALAIGLVIISALVVGCVLNWLVPAISLPWAITLGAVLSPTDAVAVSIVKKQGVAPRIITILEGEGLFNDATALVLVSSATSAALLGDADALNPAHLLSDFVIALLTAVAVGWVVGEVGSRMRSKIKQPAADTVFSFAMPFIASIPAEHLGGSGLVAAVVAGLIVSYNRNVRMPALNRRFSQQNWHTVELVLEGFVFLIMGIQAFGIFEKVEEGQIGVGYALLLALLLGLIAVGVRVLFLAPLLAFLNHSQSHARARMERDEERLRLHEERLAHASDVDPELLEARNMSLEHWNAAVERWHRRVERGWRQQRRRGNDLEYFNAQPLGVREGSILVWAGMRGAVTLAAAQTLPFATPMRNVLLLIALVVAGGSLALQGLTLSWVIRLVKPQMATDTVNEEEREHLLHLMHSSLKETALAEALHPSALKTPMPFGGVIGATSVQASVAKGTSETASTSESDGRDPVPVNPIPDKTPEQGALTIEQMRVLALEAIREQRQALLEARNEGVFSSAALETAMERLDQEEIMLNIG</sequence>
<dbReference type="EMBL" id="AGWQ01000004">
    <property type="protein sequence ID" value="EJZ87092.1"/>
    <property type="molecule type" value="Genomic_DNA"/>
</dbReference>
<keyword evidence="7" id="KW-0406">Ion transport</keyword>
<keyword evidence="2" id="KW-0813">Transport</keyword>
<dbReference type="PATRIC" id="fig|883077.3.peg.688"/>
<evidence type="ECO:0000256" key="2">
    <source>
        <dbReference type="ARBA" id="ARBA00022448"/>
    </source>
</evidence>
<evidence type="ECO:0000313" key="13">
    <source>
        <dbReference type="EMBL" id="EJZ87092.1"/>
    </source>
</evidence>
<feature type="transmembrane region" description="Helical" evidence="11">
    <location>
        <begin position="83"/>
        <end position="105"/>
    </location>
</feature>
<keyword evidence="5 11" id="KW-1133">Transmembrane helix</keyword>
<dbReference type="Gene3D" id="6.10.140.1330">
    <property type="match status" value="1"/>
</dbReference>
<dbReference type="eggNOG" id="COG0025">
    <property type="taxonomic scope" value="Bacteria"/>
</dbReference>
<feature type="transmembrane region" description="Helical" evidence="11">
    <location>
        <begin position="111"/>
        <end position="129"/>
    </location>
</feature>
<accession>K0YTD8</accession>
<evidence type="ECO:0000256" key="3">
    <source>
        <dbReference type="ARBA" id="ARBA00022475"/>
    </source>
</evidence>
<evidence type="ECO:0000256" key="9">
    <source>
        <dbReference type="ARBA" id="ARBA00023201"/>
    </source>
</evidence>
<dbReference type="GO" id="GO:0015385">
    <property type="term" value="F:sodium:proton antiporter activity"/>
    <property type="evidence" value="ECO:0007669"/>
    <property type="project" value="InterPro"/>
</dbReference>
<evidence type="ECO:0000256" key="11">
    <source>
        <dbReference type="SAM" id="Phobius"/>
    </source>
</evidence>
<dbReference type="AlphaFoldDB" id="K0YTD8"/>
<gene>
    <name evidence="13" type="ORF">HMPREF9241_00681</name>
</gene>
<keyword evidence="14" id="KW-1185">Reference proteome</keyword>
<feature type="region of interest" description="Disordered" evidence="10">
    <location>
        <begin position="530"/>
        <end position="560"/>
    </location>
</feature>
<keyword evidence="9" id="KW-0739">Sodium transport</keyword>
<feature type="compositionally biased region" description="Polar residues" evidence="10">
    <location>
        <begin position="530"/>
        <end position="540"/>
    </location>
</feature>
<feature type="transmembrane region" description="Helical" evidence="11">
    <location>
        <begin position="303"/>
        <end position="330"/>
    </location>
</feature>
<feature type="transmembrane region" description="Helical" evidence="11">
    <location>
        <begin position="27"/>
        <end position="45"/>
    </location>
</feature>
<evidence type="ECO:0000256" key="10">
    <source>
        <dbReference type="SAM" id="MobiDB-lite"/>
    </source>
</evidence>
<evidence type="ECO:0000256" key="5">
    <source>
        <dbReference type="ARBA" id="ARBA00022989"/>
    </source>
</evidence>
<keyword evidence="8 11" id="KW-0472">Membrane</keyword>
<dbReference type="STRING" id="883077.HMPREF9241_00681"/>
<dbReference type="PANTHER" id="PTHR10110">
    <property type="entry name" value="SODIUM/HYDROGEN EXCHANGER"/>
    <property type="match status" value="1"/>
</dbReference>
<comment type="caution">
    <text evidence="13">The sequence shown here is derived from an EMBL/GenBank/DDBJ whole genome shotgun (WGS) entry which is preliminary data.</text>
</comment>
<keyword evidence="4 11" id="KW-0812">Transmembrane</keyword>
<evidence type="ECO:0000256" key="4">
    <source>
        <dbReference type="ARBA" id="ARBA00022692"/>
    </source>
</evidence>
<evidence type="ECO:0000313" key="14">
    <source>
        <dbReference type="Proteomes" id="UP000003994"/>
    </source>
</evidence>
<feature type="domain" description="Cation/H+ exchanger transmembrane" evidence="12">
    <location>
        <begin position="11"/>
        <end position="334"/>
    </location>
</feature>
<reference evidence="13 14" key="1">
    <citation type="submission" date="2012-07" db="EMBL/GenBank/DDBJ databases">
        <title>The Genome Sequence of Actinomyces turicensis ACS-279-V-COL4.</title>
        <authorList>
            <consortium name="The Broad Institute Genome Sequencing Platform"/>
            <person name="Earl A."/>
            <person name="Ward D."/>
            <person name="Feldgarden M."/>
            <person name="Gevers D."/>
            <person name="Saerens B."/>
            <person name="Vaneechoutte M."/>
            <person name="Walker B."/>
            <person name="Young S.K."/>
            <person name="Zeng Q."/>
            <person name="Gargeya S."/>
            <person name="Fitzgerald M."/>
            <person name="Haas B."/>
            <person name="Abouelleil A."/>
            <person name="Alvarado L."/>
            <person name="Arachchi H.M."/>
            <person name="Berlin A."/>
            <person name="Chapman S.B."/>
            <person name="Goldberg J."/>
            <person name="Griggs A."/>
            <person name="Gujja S."/>
            <person name="Hansen M."/>
            <person name="Howarth C."/>
            <person name="Imamovic A."/>
            <person name="Larimer J."/>
            <person name="McCowen C."/>
            <person name="Montmayeur A."/>
            <person name="Murphy C."/>
            <person name="Neiman D."/>
            <person name="Pearson M."/>
            <person name="Priest M."/>
            <person name="Roberts A."/>
            <person name="Saif S."/>
            <person name="Shea T."/>
            <person name="Sisk P."/>
            <person name="Sykes S."/>
            <person name="Wortman J."/>
            <person name="Nusbaum C."/>
            <person name="Birren B."/>
        </authorList>
    </citation>
    <scope>NUCLEOTIDE SEQUENCE [LARGE SCALE GENOMIC DNA]</scope>
    <source>
        <strain evidence="13 14">ACS-279-V-Col4</strain>
    </source>
</reference>
<feature type="transmembrane region" description="Helical" evidence="11">
    <location>
        <begin position="236"/>
        <end position="252"/>
    </location>
</feature>
<evidence type="ECO:0000256" key="1">
    <source>
        <dbReference type="ARBA" id="ARBA00004651"/>
    </source>
</evidence>
<feature type="transmembrane region" description="Helical" evidence="11">
    <location>
        <begin position="181"/>
        <end position="201"/>
    </location>
</feature>
<dbReference type="InterPro" id="IPR006153">
    <property type="entry name" value="Cation/H_exchanger_TM"/>
</dbReference>